<dbReference type="InterPro" id="IPR058637">
    <property type="entry name" value="YknX-like_C"/>
</dbReference>
<dbReference type="PANTHER" id="PTHR30469:SF38">
    <property type="entry name" value="HLYD FAMILY SECRETION PROTEIN"/>
    <property type="match status" value="1"/>
</dbReference>
<comment type="caution">
    <text evidence="3">The sequence shown here is derived from an EMBL/GenBank/DDBJ whole genome shotgun (WGS) entry which is preliminary data.</text>
</comment>
<dbReference type="PANTHER" id="PTHR30469">
    <property type="entry name" value="MULTIDRUG RESISTANCE PROTEIN MDTA"/>
    <property type="match status" value="1"/>
</dbReference>
<name>A0A935T441_9PROT</name>
<dbReference type="AlphaFoldDB" id="A0A935T441"/>
<feature type="domain" description="YknX-like C-terminal permuted SH3-like" evidence="2">
    <location>
        <begin position="141"/>
        <end position="208"/>
    </location>
</feature>
<dbReference type="GO" id="GO:1990281">
    <property type="term" value="C:efflux pump complex"/>
    <property type="evidence" value="ECO:0007669"/>
    <property type="project" value="TreeGrafter"/>
</dbReference>
<sequence>MPGKTWPDRTLTARVRSNNGGNIRLEAPANGVVTSRDAEPGSTVVAGQAVLKLIDPTSLWVTTRLDQGRSARLQLGLPAEITLRSKGRKPFAGKVVRIEPNSDRVTEERIAEVAFGSLPQGVTTGEMAEVTLHLPAIRDTLVIPNAALRYRGSTAGVWLRADGRLRFVPVKVGAEGLDGKVQIVEGVKAGDEIVVYSESELKDDSRIKVLASLGGKAK</sequence>
<gene>
    <name evidence="3" type="ORF">IPK02_00815</name>
</gene>
<dbReference type="InterPro" id="IPR006143">
    <property type="entry name" value="RND_pump_MFP"/>
</dbReference>
<organism evidence="3 4">
    <name type="scientific">Candidatus Accumulibacter affinis</name>
    <dbReference type="NCBI Taxonomy" id="2954384"/>
    <lineage>
        <taxon>Bacteria</taxon>
        <taxon>Pseudomonadati</taxon>
        <taxon>Pseudomonadota</taxon>
        <taxon>Betaproteobacteria</taxon>
        <taxon>Candidatus Accumulibacter</taxon>
    </lineage>
</organism>
<dbReference type="Pfam" id="PF25989">
    <property type="entry name" value="YknX_C"/>
    <property type="match status" value="1"/>
</dbReference>
<evidence type="ECO:0000256" key="1">
    <source>
        <dbReference type="ARBA" id="ARBA00009477"/>
    </source>
</evidence>
<protein>
    <submittedName>
        <fullName evidence="3">Efflux RND transporter periplasmic adaptor subunit</fullName>
    </submittedName>
</protein>
<reference evidence="3 4" key="1">
    <citation type="submission" date="2020-10" db="EMBL/GenBank/DDBJ databases">
        <title>Connecting structure to function with the recovery of over 1000 high-quality activated sludge metagenome-assembled genomes encoding full-length rRNA genes using long-read sequencing.</title>
        <authorList>
            <person name="Singleton C.M."/>
            <person name="Petriglieri F."/>
            <person name="Kristensen J.M."/>
            <person name="Kirkegaard R.H."/>
            <person name="Michaelsen T.Y."/>
            <person name="Andersen M.H."/>
            <person name="Karst S.M."/>
            <person name="Dueholm M.S."/>
            <person name="Nielsen P.H."/>
            <person name="Albertsen M."/>
        </authorList>
    </citation>
    <scope>NUCLEOTIDE SEQUENCE [LARGE SCALE GENOMIC DNA]</scope>
    <source>
        <strain evidence="3">Fred_18-Q3-R57-64_BAT3C.720</strain>
    </source>
</reference>
<dbReference type="Proteomes" id="UP000706151">
    <property type="component" value="Unassembled WGS sequence"/>
</dbReference>
<accession>A0A935T441</accession>
<evidence type="ECO:0000259" key="2">
    <source>
        <dbReference type="Pfam" id="PF25989"/>
    </source>
</evidence>
<evidence type="ECO:0000313" key="3">
    <source>
        <dbReference type="EMBL" id="MBK7952613.1"/>
    </source>
</evidence>
<dbReference type="GO" id="GO:0015562">
    <property type="term" value="F:efflux transmembrane transporter activity"/>
    <property type="evidence" value="ECO:0007669"/>
    <property type="project" value="TreeGrafter"/>
</dbReference>
<dbReference type="EMBL" id="JADJOT010000001">
    <property type="protein sequence ID" value="MBK7952613.1"/>
    <property type="molecule type" value="Genomic_DNA"/>
</dbReference>
<dbReference type="Gene3D" id="2.40.30.170">
    <property type="match status" value="1"/>
</dbReference>
<comment type="similarity">
    <text evidence="1">Belongs to the membrane fusion protein (MFP) (TC 8.A.1) family.</text>
</comment>
<evidence type="ECO:0000313" key="4">
    <source>
        <dbReference type="Proteomes" id="UP000706151"/>
    </source>
</evidence>
<dbReference type="NCBIfam" id="TIGR01730">
    <property type="entry name" value="RND_mfp"/>
    <property type="match status" value="1"/>
</dbReference>
<proteinExistence type="inferred from homology"/>
<dbReference type="Gene3D" id="2.40.420.20">
    <property type="match status" value="1"/>
</dbReference>
<dbReference type="Gene3D" id="2.40.50.100">
    <property type="match status" value="1"/>
</dbReference>